<proteinExistence type="inferred from homology"/>
<accession>A0ABZ2LWJ7</accession>
<dbReference type="InterPro" id="IPR009075">
    <property type="entry name" value="AcylCo_DH/oxidase_C"/>
</dbReference>
<dbReference type="InterPro" id="IPR013786">
    <property type="entry name" value="AcylCoA_DH/ox_N"/>
</dbReference>
<dbReference type="Pfam" id="PF02771">
    <property type="entry name" value="Acyl-CoA_dh_N"/>
    <property type="match status" value="1"/>
</dbReference>
<dbReference type="CDD" id="cd00567">
    <property type="entry name" value="ACAD"/>
    <property type="match status" value="1"/>
</dbReference>
<dbReference type="RefSeq" id="WP_394824898.1">
    <property type="nucleotide sequence ID" value="NZ_CP089984.1"/>
</dbReference>
<organism evidence="7 8">
    <name type="scientific">Pendulispora albinea</name>
    <dbReference type="NCBI Taxonomy" id="2741071"/>
    <lineage>
        <taxon>Bacteria</taxon>
        <taxon>Pseudomonadati</taxon>
        <taxon>Myxococcota</taxon>
        <taxon>Myxococcia</taxon>
        <taxon>Myxococcales</taxon>
        <taxon>Sorangiineae</taxon>
        <taxon>Pendulisporaceae</taxon>
        <taxon>Pendulispora</taxon>
    </lineage>
</organism>
<dbReference type="InterPro" id="IPR046373">
    <property type="entry name" value="Acyl-CoA_Oxase/DH_mid-dom_sf"/>
</dbReference>
<protein>
    <submittedName>
        <fullName evidence="7">Acyl-CoA dehydrogenase</fullName>
    </submittedName>
</protein>
<gene>
    <name evidence="7" type="ORF">LZC94_46565</name>
</gene>
<dbReference type="Pfam" id="PF00441">
    <property type="entry name" value="Acyl-CoA_dh_1"/>
    <property type="match status" value="1"/>
</dbReference>
<evidence type="ECO:0000259" key="6">
    <source>
        <dbReference type="Pfam" id="PF02771"/>
    </source>
</evidence>
<evidence type="ECO:0000256" key="1">
    <source>
        <dbReference type="ARBA" id="ARBA00001974"/>
    </source>
</evidence>
<dbReference type="SUPFAM" id="SSF47203">
    <property type="entry name" value="Acyl-CoA dehydrogenase C-terminal domain-like"/>
    <property type="match status" value="1"/>
</dbReference>
<keyword evidence="4" id="KW-0274">FAD</keyword>
<evidence type="ECO:0000256" key="3">
    <source>
        <dbReference type="ARBA" id="ARBA00022630"/>
    </source>
</evidence>
<evidence type="ECO:0000313" key="7">
    <source>
        <dbReference type="EMBL" id="WXB15273.1"/>
    </source>
</evidence>
<reference evidence="7 8" key="1">
    <citation type="submission" date="2021-12" db="EMBL/GenBank/DDBJ databases">
        <title>Discovery of the Pendulisporaceae a myxobacterial family with distinct sporulation behavior and unique specialized metabolism.</title>
        <authorList>
            <person name="Garcia R."/>
            <person name="Popoff A."/>
            <person name="Bader C.D."/>
            <person name="Loehr J."/>
            <person name="Walesch S."/>
            <person name="Walt C."/>
            <person name="Boldt J."/>
            <person name="Bunk B."/>
            <person name="Haeckl F.J.F.P.J."/>
            <person name="Gunesch A.P."/>
            <person name="Birkelbach J."/>
            <person name="Nuebel U."/>
            <person name="Pietschmann T."/>
            <person name="Bach T."/>
            <person name="Mueller R."/>
        </authorList>
    </citation>
    <scope>NUCLEOTIDE SEQUENCE [LARGE SCALE GENOMIC DNA]</scope>
    <source>
        <strain evidence="7 8">MSr11954</strain>
    </source>
</reference>
<dbReference type="Gene3D" id="1.10.540.10">
    <property type="entry name" value="Acyl-CoA dehydrogenase/oxidase, N-terminal domain"/>
    <property type="match status" value="1"/>
</dbReference>
<dbReference type="Gene3D" id="1.20.140.10">
    <property type="entry name" value="Butyryl-CoA Dehydrogenase, subunit A, domain 3"/>
    <property type="match status" value="1"/>
</dbReference>
<name>A0ABZ2LWJ7_9BACT</name>
<keyword evidence="8" id="KW-1185">Reference proteome</keyword>
<dbReference type="PANTHER" id="PTHR43884">
    <property type="entry name" value="ACYL-COA DEHYDROGENASE"/>
    <property type="match status" value="1"/>
</dbReference>
<comment type="cofactor">
    <cofactor evidence="1">
        <name>FAD</name>
        <dbReference type="ChEBI" id="CHEBI:57692"/>
    </cofactor>
</comment>
<dbReference type="InterPro" id="IPR009100">
    <property type="entry name" value="AcylCoA_DH/oxidase_NM_dom_sf"/>
</dbReference>
<feature type="domain" description="Acyl-CoA dehydrogenase/oxidase C-terminal" evidence="5">
    <location>
        <begin position="265"/>
        <end position="414"/>
    </location>
</feature>
<dbReference type="PANTHER" id="PTHR43884:SF19">
    <property type="entry name" value="ACYL-COA DEHYDROGENASE FADE4-RELATED"/>
    <property type="match status" value="1"/>
</dbReference>
<dbReference type="EMBL" id="CP089984">
    <property type="protein sequence ID" value="WXB15273.1"/>
    <property type="molecule type" value="Genomic_DNA"/>
</dbReference>
<feature type="domain" description="Acyl-CoA dehydrogenase/oxidase N-terminal" evidence="6">
    <location>
        <begin position="36"/>
        <end position="118"/>
    </location>
</feature>
<dbReference type="SUPFAM" id="SSF56645">
    <property type="entry name" value="Acyl-CoA dehydrogenase NM domain-like"/>
    <property type="match status" value="1"/>
</dbReference>
<dbReference type="InterPro" id="IPR037069">
    <property type="entry name" value="AcylCoA_DH/ox_N_sf"/>
</dbReference>
<evidence type="ECO:0000256" key="2">
    <source>
        <dbReference type="ARBA" id="ARBA00009347"/>
    </source>
</evidence>
<evidence type="ECO:0000313" key="8">
    <source>
        <dbReference type="Proteomes" id="UP001370348"/>
    </source>
</evidence>
<sequence length="613" mass="64504">MIRALAMRELGLPDVCADPVLGAIDAVLSEPGTLARIREHETRRSYPSDVLAALGEAGLAALFTEPSRATVYHLALLNAITARASGSVAITVGVNGLALLPVHAAGTDAQRARIFQRVRGGAMASLLLTEWDRGSDLLRNEARAELAADGTYRLSGDKHLINGGGKHDLLICLLRTRAAAPAPAAPRDCDRDGDNGDRHGDGLTAAGDFSLFVVDRASLPQGAAGGALVRATRRHRTLPCTAADISDVRLSGVPVSADAILGRVGEGFSLVQRTLALSRGGISGLASGVASAAREQATAHARERKLYGRSILHLGAIAAHLARVHACDVLAAALSLKQAAFANALGHGGAYLTAVAKLACTQLAEEAVTEGRLVLGARALVEHAGYDRLVRDVTLYSVFDGTSHVMLEEIAWRLAQMAVRSRPARGGELDTLRELRAIYAAPPRPLTEVAGARGRVRVFPIHEHLRALANESDNGLLEPLRAVASALMDAVAALRERGSWDDEQSVRFDAAAALAKLEAVVAAMEWADPTCRERLGLPAMAAPAGGGLLSPPIVHFAAGWMGARILSDVRHLCIRASRPTADLEDAERALVGQRDGALRAFHRDRSNMGGAVS</sequence>
<evidence type="ECO:0000259" key="5">
    <source>
        <dbReference type="Pfam" id="PF00441"/>
    </source>
</evidence>
<dbReference type="InterPro" id="IPR036250">
    <property type="entry name" value="AcylCo_DH-like_C"/>
</dbReference>
<comment type="similarity">
    <text evidence="2">Belongs to the acyl-CoA dehydrogenase family.</text>
</comment>
<dbReference type="Gene3D" id="2.40.110.10">
    <property type="entry name" value="Butyryl-CoA Dehydrogenase, subunit A, domain 2"/>
    <property type="match status" value="1"/>
</dbReference>
<evidence type="ECO:0000256" key="4">
    <source>
        <dbReference type="ARBA" id="ARBA00022827"/>
    </source>
</evidence>
<keyword evidence="3" id="KW-0285">Flavoprotein</keyword>
<dbReference type="Proteomes" id="UP001370348">
    <property type="component" value="Chromosome"/>
</dbReference>